<gene>
    <name evidence="1" type="ORF">PFDG_05378</name>
</gene>
<evidence type="ECO:0000313" key="2">
    <source>
        <dbReference type="Proteomes" id="UP000054282"/>
    </source>
</evidence>
<proteinExistence type="predicted"/>
<dbReference type="AlphaFoldDB" id="A0A0L7MAE5"/>
<feature type="non-terminal residue" evidence="1">
    <location>
        <position position="1"/>
    </location>
</feature>
<sequence length="58" mass="6973">VNSVKTREGRSDVTVTRKSALNPDFVPISVTNKWVMVNEWDYFTIDFVYRDPYRNCRW</sequence>
<evidence type="ECO:0000313" key="1">
    <source>
        <dbReference type="EMBL" id="KOB89824.1"/>
    </source>
</evidence>
<dbReference type="KEGG" id="pfd:PFDG_05378"/>
<accession>A0A0L7MAE5</accession>
<name>A0A0L7MAE5_PLAF4</name>
<dbReference type="Proteomes" id="UP000054282">
    <property type="component" value="Unassembled WGS sequence"/>
</dbReference>
<organism evidence="1 2">
    <name type="scientific">Plasmodium falciparum (isolate Dd2)</name>
    <dbReference type="NCBI Taxonomy" id="57267"/>
    <lineage>
        <taxon>Eukaryota</taxon>
        <taxon>Sar</taxon>
        <taxon>Alveolata</taxon>
        <taxon>Apicomplexa</taxon>
        <taxon>Aconoidasida</taxon>
        <taxon>Haemosporida</taxon>
        <taxon>Plasmodiidae</taxon>
        <taxon>Plasmodium</taxon>
        <taxon>Plasmodium (Laverania)</taxon>
    </lineage>
</organism>
<dbReference type="EMBL" id="GG703467">
    <property type="protein sequence ID" value="KOB89824.1"/>
    <property type="molecule type" value="Genomic_DNA"/>
</dbReference>
<reference evidence="2" key="2">
    <citation type="submission" date="2006-09" db="EMBL/GenBank/DDBJ databases">
        <title>The genome sequence of Plasmodium falciparum Dd2.</title>
        <authorList>
            <consortium name="The Broad Institute Genome Sequencing Platform"/>
            <person name="Birren B."/>
            <person name="Lander E."/>
            <person name="Galagan J."/>
            <person name="Nusbaum C."/>
            <person name="Devon K."/>
            <person name="Henn M."/>
            <person name="Jaffe D."/>
            <person name="Butler J."/>
            <person name="Alvarez P."/>
            <person name="Gnerre S."/>
            <person name="Grabherr M."/>
            <person name="Kleber M."/>
            <person name="Mauceli E."/>
            <person name="Brockman W."/>
            <person name="MacCallum I.A."/>
            <person name="Rounsley S."/>
            <person name="Young S."/>
            <person name="LaButti K."/>
            <person name="Pushparaj V."/>
            <person name="DeCaprio D."/>
            <person name="Crawford M."/>
            <person name="Koehrsen M."/>
            <person name="Engels R."/>
            <person name="Montgomery P."/>
            <person name="Pearson M."/>
            <person name="Howarth C."/>
            <person name="Larson L."/>
            <person name="Luoma S."/>
            <person name="White J."/>
            <person name="Kodira C."/>
            <person name="Zeng Q."/>
            <person name="O'Leary S."/>
            <person name="Yandava C."/>
            <person name="Alvarado L."/>
            <person name="Wirth D."/>
            <person name="Volkman S."/>
            <person name="Hartl D."/>
        </authorList>
    </citation>
    <scope>NUCLEOTIDE SEQUENCE [LARGE SCALE GENOMIC DNA]</scope>
</reference>
<protein>
    <submittedName>
        <fullName evidence="1">Uncharacterized protein</fullName>
    </submittedName>
</protein>
<reference evidence="2" key="1">
    <citation type="submission" date="2006-09" db="EMBL/GenBank/DDBJ databases">
        <title>Annotation of Plasmodium falciparum Dd2.</title>
        <authorList>
            <consortium name="The Broad Institute Genome Sequencing Platform"/>
            <person name="Volkman S.K."/>
            <person name="Neafsey D.E."/>
            <person name="Dash A.P."/>
            <person name="Chitnis C.E."/>
            <person name="Hartl D.L."/>
            <person name="Young S.K."/>
            <person name="Zeng Q."/>
            <person name="Koehrsen M."/>
            <person name="Alvarado L."/>
            <person name="Berlin A."/>
            <person name="Borenstein D."/>
            <person name="Chapman S.B."/>
            <person name="Chen Z."/>
            <person name="Engels R."/>
            <person name="Freedman E."/>
            <person name="Gellesch M."/>
            <person name="Goldberg J."/>
            <person name="Griggs A."/>
            <person name="Gujja S."/>
            <person name="Heilman E.R."/>
            <person name="Heiman D.I."/>
            <person name="Howarth C."/>
            <person name="Jen D."/>
            <person name="Larson L."/>
            <person name="Mehta T."/>
            <person name="Neiman D."/>
            <person name="Park D."/>
            <person name="Pearson M."/>
            <person name="Roberts A."/>
            <person name="Saif S."/>
            <person name="Shea T."/>
            <person name="Shenoy N."/>
            <person name="Sisk P."/>
            <person name="Stolte C."/>
            <person name="Sykes S."/>
            <person name="Walk T."/>
            <person name="White J."/>
            <person name="Yandava C."/>
            <person name="Haas B."/>
            <person name="Henn M.R."/>
            <person name="Nusbaum C."/>
            <person name="Birren B."/>
        </authorList>
    </citation>
    <scope>NUCLEOTIDE SEQUENCE [LARGE SCALE GENOMIC DNA]</scope>
</reference>